<keyword evidence="8" id="KW-0585">Phenylalanine catabolism</keyword>
<feature type="binding site" evidence="11">
    <location>
        <position position="352"/>
    </location>
    <ligand>
        <name>Fe cation</name>
        <dbReference type="ChEBI" id="CHEBI:24875"/>
    </ligand>
</feature>
<dbReference type="NCBIfam" id="TIGR01015">
    <property type="entry name" value="hmgA"/>
    <property type="match status" value="1"/>
</dbReference>
<reference evidence="14 15" key="1">
    <citation type="submission" date="2017-08" db="EMBL/GenBank/DDBJ databases">
        <title>Pusillimonas indicus sp. nov., a member of the family Alcaligenaceae isolated from surface seawater.</title>
        <authorList>
            <person name="Li J."/>
        </authorList>
    </citation>
    <scope>NUCLEOTIDE SEQUENCE [LARGE SCALE GENOMIC DNA]</scope>
    <source>
        <strain evidence="14 15">L52-1-41</strain>
    </source>
</reference>
<evidence type="ECO:0000259" key="13">
    <source>
        <dbReference type="Pfam" id="PF20510"/>
    </source>
</evidence>
<dbReference type="RefSeq" id="WP_119515956.1">
    <property type="nucleotide sequence ID" value="NZ_NQYH01000004.1"/>
</dbReference>
<evidence type="ECO:0000256" key="5">
    <source>
        <dbReference type="ARBA" id="ARBA00022964"/>
    </source>
</evidence>
<name>A0A3A1YUY5_9BURK</name>
<evidence type="ECO:0000256" key="9">
    <source>
        <dbReference type="NCBIfam" id="TIGR01015"/>
    </source>
</evidence>
<feature type="binding site" evidence="11">
    <location>
        <position position="382"/>
    </location>
    <ligand>
        <name>Fe cation</name>
        <dbReference type="ChEBI" id="CHEBI:24875"/>
    </ligand>
</feature>
<feature type="domain" description="Homogentisate 1,2-dioxygenase C-terminal" evidence="12">
    <location>
        <begin position="291"/>
        <end position="444"/>
    </location>
</feature>
<dbReference type="Pfam" id="PF04209">
    <property type="entry name" value="HgmA_C"/>
    <property type="match status" value="1"/>
</dbReference>
<evidence type="ECO:0000256" key="2">
    <source>
        <dbReference type="ARBA" id="ARBA00007757"/>
    </source>
</evidence>
<dbReference type="EC" id="1.13.11.5" evidence="9"/>
<comment type="caution">
    <text evidence="14">The sequence shown here is derived from an EMBL/GenBank/DDBJ whole genome shotgun (WGS) entry which is preliminary data.</text>
</comment>
<feature type="active site" description="Proton acceptor" evidence="10">
    <location>
        <position position="303"/>
    </location>
</feature>
<dbReference type="PANTHER" id="PTHR11056">
    <property type="entry name" value="HOMOGENTISATE 1,2-DIOXYGENASE"/>
    <property type="match status" value="1"/>
</dbReference>
<accession>A0A3A1YUY5</accession>
<keyword evidence="3 11" id="KW-0479">Metal-binding</keyword>
<dbReference type="InterPro" id="IPR014710">
    <property type="entry name" value="RmlC-like_jellyroll"/>
</dbReference>
<evidence type="ECO:0000256" key="8">
    <source>
        <dbReference type="ARBA" id="ARBA00023232"/>
    </source>
</evidence>
<evidence type="ECO:0000256" key="1">
    <source>
        <dbReference type="ARBA" id="ARBA00001962"/>
    </source>
</evidence>
<dbReference type="EMBL" id="NQYH01000004">
    <property type="protein sequence ID" value="RIY41331.1"/>
    <property type="molecule type" value="Genomic_DNA"/>
</dbReference>
<evidence type="ECO:0000256" key="11">
    <source>
        <dbReference type="PIRSR" id="PIRSR605708-2"/>
    </source>
</evidence>
<dbReference type="GO" id="GO:0004411">
    <property type="term" value="F:homogentisate 1,2-dioxygenase activity"/>
    <property type="evidence" value="ECO:0007669"/>
    <property type="project" value="UniProtKB-UniRule"/>
</dbReference>
<comment type="cofactor">
    <cofactor evidence="1 11">
        <name>Fe cation</name>
        <dbReference type="ChEBI" id="CHEBI:24875"/>
    </cofactor>
</comment>
<dbReference type="PANTHER" id="PTHR11056:SF0">
    <property type="entry name" value="HOMOGENTISATE 1,2-DIOXYGENASE"/>
    <property type="match status" value="1"/>
</dbReference>
<organism evidence="14 15">
    <name type="scientific">Neopusillimonas maritima</name>
    <dbReference type="NCBI Taxonomy" id="2026239"/>
    <lineage>
        <taxon>Bacteria</taxon>
        <taxon>Pseudomonadati</taxon>
        <taxon>Pseudomonadota</taxon>
        <taxon>Betaproteobacteria</taxon>
        <taxon>Burkholderiales</taxon>
        <taxon>Alcaligenaceae</taxon>
        <taxon>Neopusillimonas</taxon>
    </lineage>
</organism>
<evidence type="ECO:0000256" key="10">
    <source>
        <dbReference type="PIRSR" id="PIRSR605708-1"/>
    </source>
</evidence>
<proteinExistence type="inferred from homology"/>
<evidence type="ECO:0000256" key="4">
    <source>
        <dbReference type="ARBA" id="ARBA00022878"/>
    </source>
</evidence>
<dbReference type="FunFam" id="2.60.120.10:FF:000034">
    <property type="entry name" value="Homogentisate 1,2-dioxygenase"/>
    <property type="match status" value="1"/>
</dbReference>
<evidence type="ECO:0000256" key="3">
    <source>
        <dbReference type="ARBA" id="ARBA00022723"/>
    </source>
</evidence>
<keyword evidence="4" id="KW-0828">Tyrosine catabolism</keyword>
<keyword evidence="6" id="KW-0560">Oxidoreductase</keyword>
<dbReference type="Proteomes" id="UP000266206">
    <property type="component" value="Unassembled WGS sequence"/>
</dbReference>
<feature type="binding site" evidence="11">
    <location>
        <position position="346"/>
    </location>
    <ligand>
        <name>homogentisate</name>
        <dbReference type="ChEBI" id="CHEBI:16169"/>
    </ligand>
</feature>
<dbReference type="InterPro" id="IPR005708">
    <property type="entry name" value="Homogentis_dOase"/>
</dbReference>
<dbReference type="InterPro" id="IPR046452">
    <property type="entry name" value="HgmA_N"/>
</dbReference>
<protein>
    <recommendedName>
        <fullName evidence="9">Homogentisate 1,2-dioxygenase</fullName>
        <ecNumber evidence="9">1.13.11.5</ecNumber>
    </recommendedName>
</protein>
<dbReference type="InterPro" id="IPR011051">
    <property type="entry name" value="RmlC_Cupin_sf"/>
</dbReference>
<dbReference type="OrthoDB" id="9811253at2"/>
<dbReference type="GO" id="GO:0006572">
    <property type="term" value="P:L-tyrosine catabolic process"/>
    <property type="evidence" value="ECO:0007669"/>
    <property type="project" value="UniProtKB-UniRule"/>
</dbReference>
<dbReference type="GO" id="GO:0005737">
    <property type="term" value="C:cytoplasm"/>
    <property type="evidence" value="ECO:0007669"/>
    <property type="project" value="TreeGrafter"/>
</dbReference>
<dbReference type="CDD" id="cd07000">
    <property type="entry name" value="cupin_HGO_N"/>
    <property type="match status" value="1"/>
</dbReference>
<sequence length="450" mass="49980">MSLKHKAAAPAADSSLFDQSELQYQSGFGNDFATEALAGTLPVGRNSPQRVAHGLYAEQISGTAFTAPRDANRRSWVYRIRPGAVHAPFKPYSNAWVEEPLCAQPEPNPMRWNPLPIPAEPTDFIDSWRLFAGNGAPQSMSGCAIYMYCATESMGHRYFYNGDGELLIVPQEGRLGIKTEFGLLRVEPQEMAVIPRGCRFNVSLLDGHARGYICENYGALLRLPDLGPIGSNGLALSRDFETPVAWYEDQEGDYALIAKFQGALWCASTGHAPCDVVAWHGNYAPYKYDMRRFNAIGTVSFDHPDPSLFLVLQSPSYAPGVDDIDFVIFPPRWLVAENTFRPPWFHRNVASEFMGLVQGQYDAKSDGFVPGGASLHNCMVSHGPDAETFEKASNEDTSRPRKVVDTLAFMFETRVPLLPSNEAIGSPLRQKDYYLCWQSLARHFNFGESV</sequence>
<comment type="similarity">
    <text evidence="2">Belongs to the homogentisate dioxygenase family.</text>
</comment>
<feature type="binding site" evidence="11">
    <location>
        <position position="382"/>
    </location>
    <ligand>
        <name>homogentisate</name>
        <dbReference type="ChEBI" id="CHEBI:16169"/>
    </ligand>
</feature>
<evidence type="ECO:0000313" key="14">
    <source>
        <dbReference type="EMBL" id="RIY41331.1"/>
    </source>
</evidence>
<dbReference type="Pfam" id="PF20510">
    <property type="entry name" value="HgmA_N"/>
    <property type="match status" value="1"/>
</dbReference>
<evidence type="ECO:0000259" key="12">
    <source>
        <dbReference type="Pfam" id="PF04209"/>
    </source>
</evidence>
<feature type="domain" description="Homogentisate 1,2-dioxygenase N-terminal" evidence="13">
    <location>
        <begin position="23"/>
        <end position="290"/>
    </location>
</feature>
<dbReference type="Gene3D" id="2.60.120.10">
    <property type="entry name" value="Jelly Rolls"/>
    <property type="match status" value="1"/>
</dbReference>
<gene>
    <name evidence="14" type="ORF">CJP73_07325</name>
</gene>
<dbReference type="InterPro" id="IPR046451">
    <property type="entry name" value="HgmA_C"/>
</dbReference>
<evidence type="ECO:0000256" key="6">
    <source>
        <dbReference type="ARBA" id="ARBA00023002"/>
    </source>
</evidence>
<dbReference type="GO" id="GO:0046872">
    <property type="term" value="F:metal ion binding"/>
    <property type="evidence" value="ECO:0007669"/>
    <property type="project" value="UniProtKB-KW"/>
</dbReference>
<evidence type="ECO:0000256" key="7">
    <source>
        <dbReference type="ARBA" id="ARBA00023004"/>
    </source>
</evidence>
<keyword evidence="5 14" id="KW-0223">Dioxygenase</keyword>
<keyword evidence="7 11" id="KW-0408">Iron</keyword>
<evidence type="ECO:0000313" key="15">
    <source>
        <dbReference type="Proteomes" id="UP000266206"/>
    </source>
</evidence>
<dbReference type="AlphaFoldDB" id="A0A3A1YUY5"/>
<feature type="binding site" evidence="11">
    <location>
        <position position="361"/>
    </location>
    <ligand>
        <name>homogentisate</name>
        <dbReference type="ChEBI" id="CHEBI:16169"/>
    </ligand>
</feature>
<dbReference type="GO" id="GO:0006559">
    <property type="term" value="P:L-phenylalanine catabolic process"/>
    <property type="evidence" value="ECO:0007669"/>
    <property type="project" value="UniProtKB-UniRule"/>
</dbReference>
<dbReference type="SUPFAM" id="SSF51182">
    <property type="entry name" value="RmlC-like cupins"/>
    <property type="match status" value="1"/>
</dbReference>